<keyword evidence="7" id="KW-0175">Coiled coil</keyword>
<dbReference type="NCBIfam" id="TIGR00237">
    <property type="entry name" value="xseA"/>
    <property type="match status" value="1"/>
</dbReference>
<dbReference type="InterPro" id="IPR003753">
    <property type="entry name" value="Exonuc_VII_L"/>
</dbReference>
<gene>
    <name evidence="5 10" type="primary">xseA</name>
    <name evidence="10" type="ORF">CCOS864_04496</name>
</gene>
<organism evidence="10 11">
    <name type="scientific">Pseudomonas wadenswilerensis</name>
    <dbReference type="NCBI Taxonomy" id="1785161"/>
    <lineage>
        <taxon>Bacteria</taxon>
        <taxon>Pseudomonadati</taxon>
        <taxon>Pseudomonadota</taxon>
        <taxon>Gammaproteobacteria</taxon>
        <taxon>Pseudomonadales</taxon>
        <taxon>Pseudomonadaceae</taxon>
        <taxon>Pseudomonas</taxon>
    </lineage>
</organism>
<comment type="catalytic activity">
    <reaction evidence="5 6">
        <text>Exonucleolytic cleavage in either 5'- to 3'- or 3'- to 5'-direction to yield nucleoside 5'-phosphates.</text>
        <dbReference type="EC" id="3.1.11.6"/>
    </reaction>
</comment>
<dbReference type="CDD" id="cd04489">
    <property type="entry name" value="ExoVII_LU_OBF"/>
    <property type="match status" value="1"/>
</dbReference>
<dbReference type="EMBL" id="UIDD01000011">
    <property type="protein sequence ID" value="SUQ65026.1"/>
    <property type="molecule type" value="Genomic_DNA"/>
</dbReference>
<dbReference type="Gene3D" id="2.40.50.1010">
    <property type="match status" value="1"/>
</dbReference>
<dbReference type="Proteomes" id="UP000255177">
    <property type="component" value="Unassembled WGS sequence"/>
</dbReference>
<dbReference type="GO" id="GO:0006308">
    <property type="term" value="P:DNA catabolic process"/>
    <property type="evidence" value="ECO:0007669"/>
    <property type="project" value="UniProtKB-UniRule"/>
</dbReference>
<dbReference type="Pfam" id="PF13742">
    <property type="entry name" value="tRNA_anti_2"/>
    <property type="match status" value="1"/>
</dbReference>
<accession>A0A380T6B8</accession>
<comment type="subcellular location">
    <subcellularLocation>
        <location evidence="5 6">Cytoplasm</location>
    </subcellularLocation>
</comment>
<name>A0A380T6B8_9PSED</name>
<dbReference type="AlphaFoldDB" id="A0A380T6B8"/>
<comment type="subunit">
    <text evidence="5">Heterooligomer composed of large and small subunits.</text>
</comment>
<feature type="domain" description="OB-fold nucleic acid binding" evidence="9">
    <location>
        <begin position="20"/>
        <end position="112"/>
    </location>
</feature>
<evidence type="ECO:0000256" key="1">
    <source>
        <dbReference type="ARBA" id="ARBA00022490"/>
    </source>
</evidence>
<reference evidence="11" key="1">
    <citation type="submission" date="2018-07" db="EMBL/GenBank/DDBJ databases">
        <authorList>
            <person name="Blom J."/>
        </authorList>
    </citation>
    <scope>NUCLEOTIDE SEQUENCE [LARGE SCALE GENOMIC DNA]</scope>
    <source>
        <strain evidence="11">CCOS 864</strain>
    </source>
</reference>
<keyword evidence="1 5" id="KW-0963">Cytoplasm</keyword>
<dbReference type="InterPro" id="IPR025824">
    <property type="entry name" value="OB-fold_nuc-bd_dom"/>
</dbReference>
<dbReference type="EC" id="3.1.11.6" evidence="5"/>
<evidence type="ECO:0000256" key="5">
    <source>
        <dbReference type="HAMAP-Rule" id="MF_00378"/>
    </source>
</evidence>
<keyword evidence="11" id="KW-1185">Reference proteome</keyword>
<feature type="coiled-coil region" evidence="7">
    <location>
        <begin position="319"/>
        <end position="384"/>
    </location>
</feature>
<feature type="domain" description="Exonuclease VII large subunit C-terminal" evidence="8">
    <location>
        <begin position="136"/>
        <end position="447"/>
    </location>
</feature>
<comment type="function">
    <text evidence="5">Bidirectionally degrades single-stranded DNA into large acid-insoluble oligonucleotides, which are then degraded further into small acid-soluble oligonucleotides.</text>
</comment>
<dbReference type="InterPro" id="IPR020579">
    <property type="entry name" value="Exonuc_VII_lsu_C"/>
</dbReference>
<evidence type="ECO:0000259" key="9">
    <source>
        <dbReference type="Pfam" id="PF13742"/>
    </source>
</evidence>
<evidence type="ECO:0000259" key="8">
    <source>
        <dbReference type="Pfam" id="PF02601"/>
    </source>
</evidence>
<dbReference type="GO" id="GO:0009318">
    <property type="term" value="C:exodeoxyribonuclease VII complex"/>
    <property type="evidence" value="ECO:0007669"/>
    <property type="project" value="UniProtKB-UniRule"/>
</dbReference>
<keyword evidence="2 5" id="KW-0540">Nuclease</keyword>
<dbReference type="PANTHER" id="PTHR30008">
    <property type="entry name" value="EXODEOXYRIBONUCLEASE 7 LARGE SUBUNIT"/>
    <property type="match status" value="1"/>
</dbReference>
<dbReference type="PANTHER" id="PTHR30008:SF0">
    <property type="entry name" value="EXODEOXYRIBONUCLEASE 7 LARGE SUBUNIT"/>
    <property type="match status" value="1"/>
</dbReference>
<dbReference type="Pfam" id="PF02601">
    <property type="entry name" value="Exonuc_VII_L"/>
    <property type="match status" value="1"/>
</dbReference>
<keyword evidence="4 5" id="KW-0269">Exonuclease</keyword>
<dbReference type="HAMAP" id="MF_00378">
    <property type="entry name" value="Exonuc_7_L"/>
    <property type="match status" value="1"/>
</dbReference>
<protein>
    <recommendedName>
        <fullName evidence="5">Exodeoxyribonuclease 7 large subunit</fullName>
        <ecNumber evidence="5">3.1.11.6</ecNumber>
    </recommendedName>
    <alternativeName>
        <fullName evidence="5">Exodeoxyribonuclease VII large subunit</fullName>
        <shortName evidence="5">Exonuclease VII large subunit</shortName>
    </alternativeName>
</protein>
<dbReference type="GO" id="GO:0005737">
    <property type="term" value="C:cytoplasm"/>
    <property type="evidence" value="ECO:0007669"/>
    <property type="project" value="UniProtKB-SubCell"/>
</dbReference>
<proteinExistence type="inferred from homology"/>
<keyword evidence="3 5" id="KW-0378">Hydrolase</keyword>
<evidence type="ECO:0000256" key="6">
    <source>
        <dbReference type="RuleBase" id="RU004355"/>
    </source>
</evidence>
<evidence type="ECO:0000256" key="3">
    <source>
        <dbReference type="ARBA" id="ARBA00022801"/>
    </source>
</evidence>
<evidence type="ECO:0000313" key="11">
    <source>
        <dbReference type="Proteomes" id="UP000255177"/>
    </source>
</evidence>
<dbReference type="GO" id="GO:0003676">
    <property type="term" value="F:nucleic acid binding"/>
    <property type="evidence" value="ECO:0007669"/>
    <property type="project" value="InterPro"/>
</dbReference>
<dbReference type="GO" id="GO:0008855">
    <property type="term" value="F:exodeoxyribonuclease VII activity"/>
    <property type="evidence" value="ECO:0007669"/>
    <property type="project" value="UniProtKB-UniRule"/>
</dbReference>
<evidence type="ECO:0000256" key="7">
    <source>
        <dbReference type="SAM" id="Coils"/>
    </source>
</evidence>
<comment type="similarity">
    <text evidence="5 6">Belongs to the XseA family.</text>
</comment>
<evidence type="ECO:0000256" key="4">
    <source>
        <dbReference type="ARBA" id="ARBA00022839"/>
    </source>
</evidence>
<sequence>MMQPMIKDPFERLGLDREVLTVSQLNGRARVLLEDVFRNVWVEGEISNLARPASGHVYFTLKDSGAQVRCALFRQNAARVRQALRDGLAVKVRGKVSLFEGRGDYQLILDTVEPAGDGALRLAFEALKEKLGAEGLFSTEAKLALPAHPQRIGIVSSPTGAVIRDIISVFRRRAPQVELTLIPTAVQGREAIKQIVRALQLADSRGFDALILARGGGSLEDLWCFNEEAVARAIAACKTPIVSAVGHETDVSISDFVADVRAPTPSAAAELLAPDSSDLQRRIDSLKRRLLLRIQSRLMHDRLRLDSLTRRLRHPGERLRQQAQRLDDLDMRLRRAFEQRLNQRRERLARLDTRLAAQHPGRTLALLKQRLDSLAERLPRAMRDTLKDRRQRLQAQVQTLHVVSPLATLGRGYSILLDERGQAIRNAAQTHNGQRLTARLGEGELQVRVEDNHLTPVTLSLLD</sequence>
<evidence type="ECO:0000256" key="2">
    <source>
        <dbReference type="ARBA" id="ARBA00022722"/>
    </source>
</evidence>
<evidence type="ECO:0000313" key="10">
    <source>
        <dbReference type="EMBL" id="SUQ65026.1"/>
    </source>
</evidence>